<comment type="caution">
    <text evidence="2">The sequence shown here is derived from an EMBL/GenBank/DDBJ whole genome shotgun (WGS) entry which is preliminary data.</text>
</comment>
<name>A0A557SHW9_9GAMM</name>
<dbReference type="PANTHER" id="PTHR38040">
    <property type="entry name" value="UBIQUINONE BIOSYNTHESIS ACCESSORY FACTOR UBIK"/>
    <property type="match status" value="1"/>
</dbReference>
<evidence type="ECO:0000313" key="3">
    <source>
        <dbReference type="Proteomes" id="UP000316649"/>
    </source>
</evidence>
<comment type="similarity">
    <text evidence="1">Belongs to the UbiK family.</text>
</comment>
<dbReference type="Proteomes" id="UP000316649">
    <property type="component" value="Unassembled WGS sequence"/>
</dbReference>
<comment type="subcellular location">
    <subcellularLocation>
        <location evidence="1">Cytoplasm</location>
    </subcellularLocation>
</comment>
<sequence>MIDSKLLDDLAKRVAGSVPVGLQLLQEDLQKNLRSALEAGLSHMELVTREEFEIQRAVLLRTREKLEALEKQIAQLEEKIAQNG</sequence>
<dbReference type="GO" id="GO:0006744">
    <property type="term" value="P:ubiquinone biosynthetic process"/>
    <property type="evidence" value="ECO:0007669"/>
    <property type="project" value="UniProtKB-UniRule"/>
</dbReference>
<feature type="coiled-coil region" evidence="1">
    <location>
        <begin position="49"/>
        <end position="79"/>
    </location>
</feature>
<dbReference type="EMBL" id="VMNH01000005">
    <property type="protein sequence ID" value="TVO77013.1"/>
    <property type="molecule type" value="Genomic_DNA"/>
</dbReference>
<reference evidence="2 3" key="1">
    <citation type="submission" date="2019-07" db="EMBL/GenBank/DDBJ databases">
        <title>The pathways for chlorine oxyanion respiration interact through the shared metabolite chlorate.</title>
        <authorList>
            <person name="Barnum T.P."/>
            <person name="Cheng Y."/>
            <person name="Hill K.A."/>
            <person name="Lucas L.N."/>
            <person name="Carlson H.K."/>
            <person name="Coates J.D."/>
        </authorList>
    </citation>
    <scope>NUCLEOTIDE SEQUENCE [LARGE SCALE GENOMIC DNA]</scope>
    <source>
        <strain evidence="2 3">BK-1</strain>
    </source>
</reference>
<comment type="function">
    <text evidence="1">Required for efficient ubiquinone (coenzyme Q) biosynthesis. UbiK is probably an accessory factor of Ubi enzymes and facilitates ubiquinone biosynthesis by acting as an assembly factor, a targeting factor, or both.</text>
</comment>
<proteinExistence type="inferred from homology"/>
<keyword evidence="1" id="KW-0175">Coiled coil</keyword>
<gene>
    <name evidence="1" type="primary">ubiK</name>
    <name evidence="2" type="ORF">FHP88_06215</name>
</gene>
<keyword evidence="3" id="KW-1185">Reference proteome</keyword>
<dbReference type="RefSeq" id="WP_144358142.1">
    <property type="nucleotide sequence ID" value="NZ_VMNH01000005.1"/>
</dbReference>
<evidence type="ECO:0000313" key="2">
    <source>
        <dbReference type="EMBL" id="TVO77013.1"/>
    </source>
</evidence>
<keyword evidence="1" id="KW-0831">Ubiquinone biosynthesis</keyword>
<dbReference type="AlphaFoldDB" id="A0A557SHW9"/>
<dbReference type="OrthoDB" id="5297354at2"/>
<dbReference type="UniPathway" id="UPA00232"/>
<protein>
    <recommendedName>
        <fullName evidence="1">Ubiquinone biosynthesis accessory factor UbiK</fullName>
    </recommendedName>
</protein>
<evidence type="ECO:0000256" key="1">
    <source>
        <dbReference type="HAMAP-Rule" id="MF_02216"/>
    </source>
</evidence>
<organism evidence="2 3">
    <name type="scientific">Sedimenticola selenatireducens</name>
    <dbReference type="NCBI Taxonomy" id="191960"/>
    <lineage>
        <taxon>Bacteria</taxon>
        <taxon>Pseudomonadati</taxon>
        <taxon>Pseudomonadota</taxon>
        <taxon>Gammaproteobacteria</taxon>
        <taxon>Chromatiales</taxon>
        <taxon>Sedimenticolaceae</taxon>
        <taxon>Sedimenticola</taxon>
    </lineage>
</organism>
<accession>A0A557SHW9</accession>
<comment type="pathway">
    <text evidence="1">Cofactor biosynthesis; ubiquinone biosynthesis.</text>
</comment>
<dbReference type="Pfam" id="PF04380">
    <property type="entry name" value="BMFP"/>
    <property type="match status" value="1"/>
</dbReference>
<dbReference type="GO" id="GO:0005829">
    <property type="term" value="C:cytosol"/>
    <property type="evidence" value="ECO:0007669"/>
    <property type="project" value="TreeGrafter"/>
</dbReference>
<dbReference type="PANTHER" id="PTHR38040:SF1">
    <property type="entry name" value="UBIQUINONE BIOSYNTHESIS ACCESSORY FACTOR UBIK"/>
    <property type="match status" value="1"/>
</dbReference>
<keyword evidence="1" id="KW-0963">Cytoplasm</keyword>
<dbReference type="HAMAP" id="MF_02216">
    <property type="entry name" value="UbiK"/>
    <property type="match status" value="1"/>
</dbReference>
<dbReference type="InterPro" id="IPR007475">
    <property type="entry name" value="UbiK"/>
</dbReference>
<dbReference type="NCBIfam" id="NF047835">
    <property type="entry name" value="UbiqAccUbiK"/>
    <property type="match status" value="1"/>
</dbReference>